<proteinExistence type="predicted"/>
<name>A0ABY6VG95_9ENTR</name>
<protein>
    <submittedName>
        <fullName evidence="1">Uncharacterized protein</fullName>
    </submittedName>
</protein>
<keyword evidence="2" id="KW-1185">Reference proteome</keyword>
<evidence type="ECO:0000313" key="2">
    <source>
        <dbReference type="Proteomes" id="UP000317652"/>
    </source>
</evidence>
<reference evidence="1 2" key="1">
    <citation type="submission" date="2019-07" db="EMBL/GenBank/DDBJ databases">
        <authorList>
            <person name="Brisse S."/>
            <person name="Rodrigues C."/>
            <person name="Thorpe H."/>
        </authorList>
    </citation>
    <scope>NUCLEOTIDE SEQUENCE [LARGE SCALE GENOMIC DNA]</scope>
    <source>
        <strain evidence="1">SB6411</strain>
    </source>
</reference>
<evidence type="ECO:0000313" key="1">
    <source>
        <dbReference type="EMBL" id="VUS60803.1"/>
    </source>
</evidence>
<sequence length="110" mass="12361">MRVRALGTEERHAGRMRVNFIQMLLQQGLLGKNRVFDNQLEQAGDIVRIQIMALADSHQALQQIAFAVNITHRTMGGQFGFSNLNSQSAALRQQSKQLLVQGAYLIAQRQ</sequence>
<organism evidence="1 2">
    <name type="scientific">Klebsiella spallanzanii</name>
    <dbReference type="NCBI Taxonomy" id="2587528"/>
    <lineage>
        <taxon>Bacteria</taxon>
        <taxon>Pseudomonadati</taxon>
        <taxon>Pseudomonadota</taxon>
        <taxon>Gammaproteobacteria</taxon>
        <taxon>Enterobacterales</taxon>
        <taxon>Enterobacteriaceae</taxon>
        <taxon>Klebsiella/Raoultella group</taxon>
        <taxon>Klebsiella</taxon>
    </lineage>
</organism>
<gene>
    <name evidence="1" type="ORF">SB6411_05863</name>
</gene>
<accession>A0ABY6VG95</accession>
<dbReference type="EMBL" id="CABGGS010000028">
    <property type="protein sequence ID" value="VUS60803.1"/>
    <property type="molecule type" value="Genomic_DNA"/>
</dbReference>
<dbReference type="Proteomes" id="UP000317652">
    <property type="component" value="Unassembled WGS sequence"/>
</dbReference>
<comment type="caution">
    <text evidence="1">The sequence shown here is derived from an EMBL/GenBank/DDBJ whole genome shotgun (WGS) entry which is preliminary data.</text>
</comment>